<organism evidence="2 3">
    <name type="scientific">Nocardiopsis alba</name>
    <dbReference type="NCBI Taxonomy" id="53437"/>
    <lineage>
        <taxon>Bacteria</taxon>
        <taxon>Bacillati</taxon>
        <taxon>Actinomycetota</taxon>
        <taxon>Actinomycetes</taxon>
        <taxon>Streptosporangiales</taxon>
        <taxon>Nocardiopsidaceae</taxon>
        <taxon>Nocardiopsis</taxon>
    </lineage>
</organism>
<protein>
    <recommendedName>
        <fullName evidence="4">Helix-turn-helix domain-containing protein</fullName>
    </recommendedName>
</protein>
<gene>
    <name evidence="2" type="ORF">VSQ78_04300</name>
</gene>
<evidence type="ECO:0008006" key="4">
    <source>
        <dbReference type="Google" id="ProtNLM"/>
    </source>
</evidence>
<dbReference type="EMBL" id="JAYMRS010000001">
    <property type="protein sequence ID" value="MFB8766913.1"/>
    <property type="molecule type" value="Genomic_DNA"/>
</dbReference>
<evidence type="ECO:0000256" key="1">
    <source>
        <dbReference type="SAM" id="MobiDB-lite"/>
    </source>
</evidence>
<dbReference type="Proteomes" id="UP001585053">
    <property type="component" value="Unassembled WGS sequence"/>
</dbReference>
<name>A0ABV5DQR2_9ACTN</name>
<comment type="caution">
    <text evidence="2">The sequence shown here is derived from an EMBL/GenBank/DDBJ whole genome shotgun (WGS) entry which is preliminary data.</text>
</comment>
<feature type="region of interest" description="Disordered" evidence="1">
    <location>
        <begin position="407"/>
        <end position="434"/>
    </location>
</feature>
<evidence type="ECO:0000313" key="2">
    <source>
        <dbReference type="EMBL" id="MFB8766913.1"/>
    </source>
</evidence>
<proteinExistence type="predicted"/>
<keyword evidence="3" id="KW-1185">Reference proteome</keyword>
<feature type="region of interest" description="Disordered" evidence="1">
    <location>
        <begin position="161"/>
        <end position="235"/>
    </location>
</feature>
<evidence type="ECO:0000313" key="3">
    <source>
        <dbReference type="Proteomes" id="UP001585053"/>
    </source>
</evidence>
<dbReference type="RefSeq" id="WP_376736837.1">
    <property type="nucleotide sequence ID" value="NZ_JAYMRS010000001.1"/>
</dbReference>
<reference evidence="2 3" key="1">
    <citation type="submission" date="2024-01" db="EMBL/GenBank/DDBJ databases">
        <title>Genome mining of biosynthetic gene clusters to explore secondary metabolites of Streptomyces sp.</title>
        <authorList>
            <person name="Baig A."/>
            <person name="Ajitkumar Shintre N."/>
            <person name="Kumar H."/>
            <person name="Anbarasu A."/>
            <person name="Ramaiah S."/>
        </authorList>
    </citation>
    <scope>NUCLEOTIDE SEQUENCE [LARGE SCALE GENOMIC DNA]</scope>
    <source>
        <strain evidence="2 3">A01</strain>
    </source>
</reference>
<accession>A0ABV5DQR2</accession>
<sequence>MESTPTLPVDVAETARSLGAYVIRKRPLGALKGIGFIPLLWVRDALKAGLFSSTRAYTVASVIATAGDCDGRYCFLYLKGVVERSGGTMSLPTVKRAIGDLVEAGLVRKLDRRQVRAFFAEELADGKRWGDRLPSVLELLIPASAYPEQTLKEINEARARLGEGPLDETTRPYPSVGTTAHLAEDDGSESTTDGCPGARSLNKDPASVRDSVGTGEQSAPKRPDGPHRLISRIPNILLREPATDRERLGRAVDDLLRQGLGVGDVTALFNGMEGLRRPFPALMHRLRGLKAARAFLDGSLGRGVTGAGFFSPRWPTPDDGPFGGSPEFHLDSQGRADGTCPKHSGVRNVPGGNCVLCGGPCRSTPGERLYPAAAVLPEPRPLPQGKPDLVGEWLDLDLVERMTASLDGGGALSTDSASPGGTKPPLGSGLSLRTRSTLDHLRASLNDSRRTAKDRLKDLERSFSWRLTEA</sequence>